<dbReference type="Gramene" id="OGLUM01G02000.1">
    <property type="protein sequence ID" value="OGLUM01G02000.1"/>
    <property type="gene ID" value="OGLUM01G02000"/>
</dbReference>
<accession>A0A0D9Y2R1</accession>
<reference evidence="1" key="3">
    <citation type="submission" date="2018-05" db="EMBL/GenBank/DDBJ databases">
        <title>OgluRS3 (Oryza glumaepatula Reference Sequence Version 3).</title>
        <authorList>
            <person name="Zhang J."/>
            <person name="Kudrna D."/>
            <person name="Lee S."/>
            <person name="Talag J."/>
            <person name="Welchert J."/>
            <person name="Wing R.A."/>
        </authorList>
    </citation>
    <scope>NUCLEOTIDE SEQUENCE [LARGE SCALE GENOMIC DNA]</scope>
</reference>
<reference evidence="1" key="2">
    <citation type="submission" date="2015-04" db="UniProtKB">
        <authorList>
            <consortium name="EnsemblPlants"/>
        </authorList>
    </citation>
    <scope>IDENTIFICATION</scope>
</reference>
<evidence type="ECO:0000313" key="1">
    <source>
        <dbReference type="EnsemblPlants" id="OGLUM01G02000.1"/>
    </source>
</evidence>
<reference evidence="1" key="1">
    <citation type="submission" date="2013-08" db="EMBL/GenBank/DDBJ databases">
        <title>Oryza genome evolution.</title>
        <authorList>
            <person name="Wing R.A."/>
            <person name="Panaud O."/>
            <person name="Oliveira A.C."/>
        </authorList>
    </citation>
    <scope>NUCLEOTIDE SEQUENCE</scope>
</reference>
<dbReference type="EnsemblPlants" id="OGLUM01G02000.1">
    <property type="protein sequence ID" value="OGLUM01G02000.1"/>
    <property type="gene ID" value="OGLUM01G02000"/>
</dbReference>
<dbReference type="Proteomes" id="UP000026961">
    <property type="component" value="Chromosome 1"/>
</dbReference>
<organism evidence="1">
    <name type="scientific">Oryza glumipatula</name>
    <dbReference type="NCBI Taxonomy" id="40148"/>
    <lineage>
        <taxon>Eukaryota</taxon>
        <taxon>Viridiplantae</taxon>
        <taxon>Streptophyta</taxon>
        <taxon>Embryophyta</taxon>
        <taxon>Tracheophyta</taxon>
        <taxon>Spermatophyta</taxon>
        <taxon>Magnoliopsida</taxon>
        <taxon>Liliopsida</taxon>
        <taxon>Poales</taxon>
        <taxon>Poaceae</taxon>
        <taxon>BOP clade</taxon>
        <taxon>Oryzoideae</taxon>
        <taxon>Oryzeae</taxon>
        <taxon>Oryzinae</taxon>
        <taxon>Oryza</taxon>
    </lineage>
</organism>
<dbReference type="AlphaFoldDB" id="A0A0D9Y2R1"/>
<proteinExistence type="predicted"/>
<name>A0A0D9Y2R1_9ORYZ</name>
<protein>
    <submittedName>
        <fullName evidence="1">Uncharacterized protein</fullName>
    </submittedName>
</protein>
<evidence type="ECO:0000313" key="2">
    <source>
        <dbReference type="Proteomes" id="UP000026961"/>
    </source>
</evidence>
<sequence length="100" mass="11084">MELKNEQLLLRRQIPALYVRLESDGGLTGAAGEEIPAAFAMAGNVVHEEVVFLEGPWPSPQLHHLLCHGLLLLLAHHSHGPCNSPLRHCCLLPLQRSWDI</sequence>
<dbReference type="HOGENOM" id="CLU_2310441_0_0_1"/>
<keyword evidence="2" id="KW-1185">Reference proteome</keyword>